<dbReference type="RefSeq" id="WP_014603767.1">
    <property type="nucleotide sequence ID" value="NZ_JBJFND010000006.1"/>
</dbReference>
<dbReference type="AlphaFoldDB" id="A0A0A8RLI3"/>
<name>A0A0A8RLI3_PSEAI</name>
<reference evidence="1 2" key="1">
    <citation type="submission" date="2017-05" db="EMBL/GenBank/DDBJ databases">
        <authorList>
            <person name="Song R."/>
            <person name="Chenine A.L."/>
            <person name="Ruprecht R.M."/>
        </authorList>
    </citation>
    <scope>NUCLEOTIDE SEQUENCE [LARGE SCALE GENOMIC DNA]</scope>
    <source>
        <strain evidence="1 2">S567_C10_BS</strain>
    </source>
</reference>
<evidence type="ECO:0000313" key="2">
    <source>
        <dbReference type="Proteomes" id="UP000194857"/>
    </source>
</evidence>
<sequence>MRYEVTRAWHGVSVGDVVELEHLHPSLKPNVRPLGGDSVLEAATPAASSDVEQKRRGRPPKTE</sequence>
<protein>
    <submittedName>
        <fullName evidence="1">Glycoprotein</fullName>
    </submittedName>
</protein>
<accession>A0A0A8RLI3</accession>
<dbReference type="Proteomes" id="UP000194857">
    <property type="component" value="Unassembled WGS sequence"/>
</dbReference>
<dbReference type="EMBL" id="NFFZ01000006">
    <property type="protein sequence ID" value="OTI61939.1"/>
    <property type="molecule type" value="Genomic_DNA"/>
</dbReference>
<evidence type="ECO:0000313" key="1">
    <source>
        <dbReference type="EMBL" id="OTI61939.1"/>
    </source>
</evidence>
<gene>
    <name evidence="1" type="ORF">CAZ10_14750</name>
</gene>
<comment type="caution">
    <text evidence="1">The sequence shown here is derived from an EMBL/GenBank/DDBJ whole genome shotgun (WGS) entry which is preliminary data.</text>
</comment>
<proteinExistence type="predicted"/>
<organism evidence="1 2">
    <name type="scientific">Pseudomonas aeruginosa</name>
    <dbReference type="NCBI Taxonomy" id="287"/>
    <lineage>
        <taxon>Bacteria</taxon>
        <taxon>Pseudomonadati</taxon>
        <taxon>Pseudomonadota</taxon>
        <taxon>Gammaproteobacteria</taxon>
        <taxon>Pseudomonadales</taxon>
        <taxon>Pseudomonadaceae</taxon>
        <taxon>Pseudomonas</taxon>
    </lineage>
</organism>